<comment type="caution">
    <text evidence="2">The sequence shown here is derived from an EMBL/GenBank/DDBJ whole genome shotgun (WGS) entry which is preliminary data.</text>
</comment>
<name>A0A2V2ZTW6_9BACI</name>
<reference evidence="2 3" key="1">
    <citation type="submission" date="2018-05" db="EMBL/GenBank/DDBJ databases">
        <title>Freshwater and sediment microbial communities from various areas in North America, analyzing microbe dynamics in response to fracking.</title>
        <authorList>
            <person name="Lamendella R."/>
        </authorList>
    </citation>
    <scope>NUCLEOTIDE SEQUENCE [LARGE SCALE GENOMIC DNA]</scope>
    <source>
        <strain evidence="2 3">15_TX</strain>
    </source>
</reference>
<feature type="transmembrane region" description="Helical" evidence="1">
    <location>
        <begin position="106"/>
        <end position="131"/>
    </location>
</feature>
<dbReference type="AlphaFoldDB" id="A0A2V2ZTW6"/>
<gene>
    <name evidence="2" type="ORF">DFO73_107125</name>
</gene>
<keyword evidence="1" id="KW-0812">Transmembrane</keyword>
<organism evidence="2 3">
    <name type="scientific">Cytobacillus oceanisediminis</name>
    <dbReference type="NCBI Taxonomy" id="665099"/>
    <lineage>
        <taxon>Bacteria</taxon>
        <taxon>Bacillati</taxon>
        <taxon>Bacillota</taxon>
        <taxon>Bacilli</taxon>
        <taxon>Bacillales</taxon>
        <taxon>Bacillaceae</taxon>
        <taxon>Cytobacillus</taxon>
    </lineage>
</organism>
<dbReference type="InterPro" id="IPR021683">
    <property type="entry name" value="DUF3267"/>
</dbReference>
<dbReference type="Proteomes" id="UP000247150">
    <property type="component" value="Unassembled WGS sequence"/>
</dbReference>
<evidence type="ECO:0000313" key="3">
    <source>
        <dbReference type="Proteomes" id="UP000247150"/>
    </source>
</evidence>
<protein>
    <submittedName>
        <fullName evidence="2">Putative zincin peptidase</fullName>
    </submittedName>
</protein>
<feature type="transmembrane region" description="Helical" evidence="1">
    <location>
        <begin position="20"/>
        <end position="42"/>
    </location>
</feature>
<dbReference type="RefSeq" id="WP_110065450.1">
    <property type="nucleotide sequence ID" value="NZ_QGTW01000007.1"/>
</dbReference>
<sequence length="182" mass="21174">MMNCWKTINFTKQYGSQRLFILSSLTMLATFIFTYVPATYLFVPETFYDNYFIFFAAGLWLMYPLHKLLHYLPIAHLGKIVKKRVSFKYGILPVIYIRITEPITKWLFLAAIMTPTVVINSLLLAACFIFPHYVHYLVILFAFHAGISFSDMVCAKNVLTAPNHSYIEENEDGFEILLHTHQ</sequence>
<dbReference type="Pfam" id="PF11667">
    <property type="entry name" value="DUF3267"/>
    <property type="match status" value="1"/>
</dbReference>
<accession>A0A2V2ZTW6</accession>
<proteinExistence type="predicted"/>
<dbReference type="EMBL" id="QGTW01000007">
    <property type="protein sequence ID" value="PWW27815.1"/>
    <property type="molecule type" value="Genomic_DNA"/>
</dbReference>
<evidence type="ECO:0000313" key="2">
    <source>
        <dbReference type="EMBL" id="PWW27815.1"/>
    </source>
</evidence>
<evidence type="ECO:0000256" key="1">
    <source>
        <dbReference type="SAM" id="Phobius"/>
    </source>
</evidence>
<keyword evidence="1" id="KW-0472">Membrane</keyword>
<feature type="transmembrane region" description="Helical" evidence="1">
    <location>
        <begin position="137"/>
        <end position="155"/>
    </location>
</feature>
<feature type="transmembrane region" description="Helical" evidence="1">
    <location>
        <begin position="48"/>
        <end position="65"/>
    </location>
</feature>
<dbReference type="OrthoDB" id="2360495at2"/>
<keyword evidence="1" id="KW-1133">Transmembrane helix</keyword>